<dbReference type="PIRSF" id="PIRSF005578">
    <property type="entry name" value="TlyA"/>
    <property type="match status" value="1"/>
</dbReference>
<comment type="similarity">
    <text evidence="2">Belongs to the TlyA family.</text>
</comment>
<keyword evidence="5" id="KW-0489">Methyltransferase</keyword>
<dbReference type="SUPFAM" id="SSF55174">
    <property type="entry name" value="Alpha-L RNA-binding motif"/>
    <property type="match status" value="1"/>
</dbReference>
<evidence type="ECO:0000259" key="4">
    <source>
        <dbReference type="SMART" id="SM00363"/>
    </source>
</evidence>
<protein>
    <submittedName>
        <fullName evidence="5">TlyA family RNA methyltransferase</fullName>
    </submittedName>
</protein>
<dbReference type="InterPro" id="IPR036986">
    <property type="entry name" value="S4_RNA-bd_sf"/>
</dbReference>
<evidence type="ECO:0000256" key="2">
    <source>
        <dbReference type="ARBA" id="ARBA00029460"/>
    </source>
</evidence>
<feature type="domain" description="RNA-binding S4" evidence="4">
    <location>
        <begin position="8"/>
        <end position="72"/>
    </location>
</feature>
<reference evidence="6" key="1">
    <citation type="journal article" date="2019" name="Int. J. Syst. Evol. Microbiol.">
        <title>The Global Catalogue of Microorganisms (GCM) 10K type strain sequencing project: providing services to taxonomists for standard genome sequencing and annotation.</title>
        <authorList>
            <consortium name="The Broad Institute Genomics Platform"/>
            <consortium name="The Broad Institute Genome Sequencing Center for Infectious Disease"/>
            <person name="Wu L."/>
            <person name="Ma J."/>
        </authorList>
    </citation>
    <scope>NUCLEOTIDE SEQUENCE [LARGE SCALE GENOMIC DNA]</scope>
    <source>
        <strain evidence="6">CGMCC 4.6997</strain>
    </source>
</reference>
<dbReference type="InterPro" id="IPR004538">
    <property type="entry name" value="Hemolysin_A/TlyA"/>
</dbReference>
<dbReference type="SUPFAM" id="SSF53335">
    <property type="entry name" value="S-adenosyl-L-methionine-dependent methyltransferases"/>
    <property type="match status" value="1"/>
</dbReference>
<dbReference type="PANTHER" id="PTHR32319">
    <property type="entry name" value="BACTERIAL HEMOLYSIN-LIKE PROTEIN"/>
    <property type="match status" value="1"/>
</dbReference>
<dbReference type="SMART" id="SM00363">
    <property type="entry name" value="S4"/>
    <property type="match status" value="1"/>
</dbReference>
<dbReference type="CDD" id="cd00165">
    <property type="entry name" value="S4"/>
    <property type="match status" value="1"/>
</dbReference>
<dbReference type="RefSeq" id="WP_386739005.1">
    <property type="nucleotide sequence ID" value="NZ_JBHSMG010000001.1"/>
</dbReference>
<dbReference type="Pfam" id="PF01479">
    <property type="entry name" value="S4"/>
    <property type="match status" value="1"/>
</dbReference>
<accession>A0ABW0NN65</accession>
<evidence type="ECO:0000313" key="5">
    <source>
        <dbReference type="EMBL" id="MFC5501416.1"/>
    </source>
</evidence>
<dbReference type="Gene3D" id="3.40.50.150">
    <property type="entry name" value="Vaccinia Virus protein VP39"/>
    <property type="match status" value="1"/>
</dbReference>
<name>A0ABW0NN65_9MICO</name>
<dbReference type="PANTHER" id="PTHR32319:SF0">
    <property type="entry name" value="BACTERIAL HEMOLYSIN-LIKE PROTEIN"/>
    <property type="match status" value="1"/>
</dbReference>
<organism evidence="5 6">
    <name type="scientific">Lysinimonas soli</name>
    <dbReference type="NCBI Taxonomy" id="1074233"/>
    <lineage>
        <taxon>Bacteria</taxon>
        <taxon>Bacillati</taxon>
        <taxon>Actinomycetota</taxon>
        <taxon>Actinomycetes</taxon>
        <taxon>Micrococcales</taxon>
        <taxon>Microbacteriaceae</taxon>
        <taxon>Lysinimonas</taxon>
    </lineage>
</organism>
<comment type="caution">
    <text evidence="5">The sequence shown here is derived from an EMBL/GenBank/DDBJ whole genome shotgun (WGS) entry which is preliminary data.</text>
</comment>
<dbReference type="InterPro" id="IPR047048">
    <property type="entry name" value="TlyA"/>
</dbReference>
<dbReference type="Gene3D" id="3.10.290.10">
    <property type="entry name" value="RNA-binding S4 domain"/>
    <property type="match status" value="1"/>
</dbReference>
<sequence>MPDFPELPRLDAELVRRGLARSRALAVEAVAGGRVTVDGKAALKASLRISPDAELGLVGDDGYVSRSAHKLAAAFDAFDVTVRGRLALDVGASTGGFTQVLLERGAREVIALDVGHAQLAPLVREDPRVRVVEGVNARSLTAEGLAREAGTESRPELVVADVSFISLTTILPALRDTADPDADFVLLIKPQFEVGRTGIREGLVRDRARRQDAASAVLWAAWDLGLPTAGIISSPLPGSSGNQEYLVWFSRAVGGNPTEWAGAVAALL</sequence>
<keyword evidence="1 3" id="KW-0694">RNA-binding</keyword>
<proteinExistence type="inferred from homology"/>
<keyword evidence="6" id="KW-1185">Reference proteome</keyword>
<dbReference type="InterPro" id="IPR029063">
    <property type="entry name" value="SAM-dependent_MTases_sf"/>
</dbReference>
<evidence type="ECO:0000313" key="6">
    <source>
        <dbReference type="Proteomes" id="UP001596039"/>
    </source>
</evidence>
<dbReference type="CDD" id="cd02440">
    <property type="entry name" value="AdoMet_MTases"/>
    <property type="match status" value="1"/>
</dbReference>
<dbReference type="InterPro" id="IPR002942">
    <property type="entry name" value="S4_RNA-bd"/>
</dbReference>
<evidence type="ECO:0000256" key="1">
    <source>
        <dbReference type="ARBA" id="ARBA00022884"/>
    </source>
</evidence>
<dbReference type="EMBL" id="JBHSMG010000001">
    <property type="protein sequence ID" value="MFC5501416.1"/>
    <property type="molecule type" value="Genomic_DNA"/>
</dbReference>
<dbReference type="PROSITE" id="PS50889">
    <property type="entry name" value="S4"/>
    <property type="match status" value="1"/>
</dbReference>
<gene>
    <name evidence="5" type="ORF">ACFPJ4_04080</name>
</gene>
<evidence type="ECO:0000256" key="3">
    <source>
        <dbReference type="PROSITE-ProRule" id="PRU00182"/>
    </source>
</evidence>
<dbReference type="Proteomes" id="UP001596039">
    <property type="component" value="Unassembled WGS sequence"/>
</dbReference>
<dbReference type="NCBIfam" id="TIGR00478">
    <property type="entry name" value="tly"/>
    <property type="match status" value="1"/>
</dbReference>
<dbReference type="GO" id="GO:0032259">
    <property type="term" value="P:methylation"/>
    <property type="evidence" value="ECO:0007669"/>
    <property type="project" value="UniProtKB-KW"/>
</dbReference>
<dbReference type="Pfam" id="PF01728">
    <property type="entry name" value="FtsJ"/>
    <property type="match status" value="1"/>
</dbReference>
<dbReference type="GO" id="GO:0008168">
    <property type="term" value="F:methyltransferase activity"/>
    <property type="evidence" value="ECO:0007669"/>
    <property type="project" value="UniProtKB-KW"/>
</dbReference>
<keyword evidence="5" id="KW-0808">Transferase</keyword>
<dbReference type="InterPro" id="IPR002877">
    <property type="entry name" value="RNA_MeTrfase_FtsJ_dom"/>
</dbReference>